<name>A0AAE4FP65_9CYAN</name>
<keyword evidence="3" id="KW-1185">Reference proteome</keyword>
<dbReference type="AlphaFoldDB" id="A0AAE4FP65"/>
<evidence type="ECO:0000313" key="3">
    <source>
        <dbReference type="Proteomes" id="UP001268256"/>
    </source>
</evidence>
<proteinExistence type="predicted"/>
<organism evidence="2 3">
    <name type="scientific">Pseudocalidococcus azoricus BACA0444</name>
    <dbReference type="NCBI Taxonomy" id="2918990"/>
    <lineage>
        <taxon>Bacteria</taxon>
        <taxon>Bacillati</taxon>
        <taxon>Cyanobacteriota</taxon>
        <taxon>Cyanophyceae</taxon>
        <taxon>Acaryochloridales</taxon>
        <taxon>Thermosynechococcaceae</taxon>
        <taxon>Pseudocalidococcus</taxon>
        <taxon>Pseudocalidococcus azoricus</taxon>
    </lineage>
</organism>
<dbReference type="Proteomes" id="UP001268256">
    <property type="component" value="Unassembled WGS sequence"/>
</dbReference>
<evidence type="ECO:0000256" key="1">
    <source>
        <dbReference type="SAM" id="Phobius"/>
    </source>
</evidence>
<comment type="caution">
    <text evidence="2">The sequence shown here is derived from an EMBL/GenBank/DDBJ whole genome shotgun (WGS) entry which is preliminary data.</text>
</comment>
<keyword evidence="1" id="KW-0812">Transmembrane</keyword>
<dbReference type="EMBL" id="JAVMIP010000001">
    <property type="protein sequence ID" value="MDS3859550.1"/>
    <property type="molecule type" value="Genomic_DNA"/>
</dbReference>
<keyword evidence="1" id="KW-1133">Transmembrane helix</keyword>
<reference evidence="3" key="1">
    <citation type="submission" date="2023-07" db="EMBL/GenBank/DDBJ databases">
        <authorList>
            <person name="Luz R."/>
            <person name="Cordeiro R."/>
            <person name="Fonseca A."/>
            <person name="Goncalves V."/>
        </authorList>
    </citation>
    <scope>NUCLEOTIDE SEQUENCE [LARGE SCALE GENOMIC DNA]</scope>
    <source>
        <strain evidence="3">BACA0444</strain>
    </source>
</reference>
<accession>A0AAE4FP65</accession>
<evidence type="ECO:0000313" key="2">
    <source>
        <dbReference type="EMBL" id="MDS3859550.1"/>
    </source>
</evidence>
<gene>
    <name evidence="2" type="ORF">RIF25_01885</name>
</gene>
<feature type="transmembrane region" description="Helical" evidence="1">
    <location>
        <begin position="54"/>
        <end position="74"/>
    </location>
</feature>
<protein>
    <submittedName>
        <fullName evidence="2">Uncharacterized protein</fullName>
    </submittedName>
</protein>
<keyword evidence="1" id="KW-0472">Membrane</keyword>
<sequence length="79" mass="9046">MIAFEVYTSRPDERLKSIEEKIELRFQALDEKVDAIKPEISDLRTQQRATDSRILTFIFTALVATPGLLAKVVFFDTKA</sequence>